<dbReference type="STRING" id="36849.OXPF_10430"/>
<dbReference type="GO" id="GO:0004674">
    <property type="term" value="F:protein serine/threonine kinase activity"/>
    <property type="evidence" value="ECO:0007669"/>
    <property type="project" value="UniProtKB-KW"/>
</dbReference>
<protein>
    <recommendedName>
        <fullName evidence="7">Anti-sigma F factor</fullName>
        <ecNumber evidence="7">2.7.11.1</ecNumber>
    </recommendedName>
    <alternativeName>
        <fullName evidence="7">Stage II sporulation protein AB</fullName>
    </alternativeName>
</protein>
<dbReference type="InterPro" id="IPR050267">
    <property type="entry name" value="Anti-sigma-factor_SerPK"/>
</dbReference>
<dbReference type="InterPro" id="IPR003594">
    <property type="entry name" value="HATPase_dom"/>
</dbReference>
<dbReference type="SMART" id="SM00387">
    <property type="entry name" value="HATPase_c"/>
    <property type="match status" value="1"/>
</dbReference>
<dbReference type="GO" id="GO:0042174">
    <property type="term" value="P:negative regulation of sporulation resulting in formation of a cellular spore"/>
    <property type="evidence" value="ECO:0007669"/>
    <property type="project" value="InterPro"/>
</dbReference>
<dbReference type="EC" id="2.7.11.1" evidence="7"/>
<comment type="function">
    <text evidence="7">Binds to sigma F and blocks its ability to form an RNA polymerase holoenzyme (E-sigma F). Phosphorylates SpoIIAA on a serine residue. This phosphorylation may enable SpoIIAA to act as an anti-anti-sigma factor that counteracts SpoIIAB and thus releases sigma F from inhibition.</text>
</comment>
<proteinExistence type="inferred from homology"/>
<evidence type="ECO:0000313" key="10">
    <source>
        <dbReference type="Proteomes" id="UP000050326"/>
    </source>
</evidence>
<dbReference type="Gene3D" id="3.30.565.10">
    <property type="entry name" value="Histidine kinase-like ATPase, C-terminal domain"/>
    <property type="match status" value="1"/>
</dbReference>
<comment type="similarity">
    <text evidence="7">Belongs to the anti-sigma-factor family.</text>
</comment>
<comment type="catalytic activity">
    <reaction evidence="7">
        <text>L-seryl-[protein] + ATP = O-phospho-L-seryl-[protein] + ADP + H(+)</text>
        <dbReference type="Rhea" id="RHEA:17989"/>
        <dbReference type="Rhea" id="RHEA-COMP:9863"/>
        <dbReference type="Rhea" id="RHEA-COMP:11604"/>
        <dbReference type="ChEBI" id="CHEBI:15378"/>
        <dbReference type="ChEBI" id="CHEBI:29999"/>
        <dbReference type="ChEBI" id="CHEBI:30616"/>
        <dbReference type="ChEBI" id="CHEBI:83421"/>
        <dbReference type="ChEBI" id="CHEBI:456216"/>
        <dbReference type="EC" id="2.7.11.1"/>
    </reaction>
</comment>
<dbReference type="RefSeq" id="WP_054874148.1">
    <property type="nucleotide sequence ID" value="NZ_LKET01000024.1"/>
</dbReference>
<dbReference type="PANTHER" id="PTHR35526">
    <property type="entry name" value="ANTI-SIGMA-F FACTOR RSBW-RELATED"/>
    <property type="match status" value="1"/>
</dbReference>
<feature type="domain" description="Histidine kinase/HSP90-like ATPase" evidence="8">
    <location>
        <begin position="37"/>
        <end position="141"/>
    </location>
</feature>
<comment type="caution">
    <text evidence="9">The sequence shown here is derived from an EMBL/GenBank/DDBJ whole genome shotgun (WGS) entry which is preliminary data.</text>
</comment>
<dbReference type="AlphaFoldDB" id="A0A0P8WC92"/>
<dbReference type="GO" id="GO:0030436">
    <property type="term" value="P:asexual sporulation"/>
    <property type="evidence" value="ECO:0007669"/>
    <property type="project" value="UniProtKB-UniRule"/>
</dbReference>
<sequence>MDFENSMKLEIISLSQNEAFARTVVAAFASQLDPTLDEISDVKTAVSEAVTNSIIHGYENTQGIITVKADIKDNLLTVEVIDNGKGIEDIEAARQPLYTSKPELERSGMGFTVMETFMDSVDVISELGKGTRVLMTKKFNSVA</sequence>
<evidence type="ECO:0000256" key="4">
    <source>
        <dbReference type="ARBA" id="ARBA00022777"/>
    </source>
</evidence>
<dbReference type="OrthoDB" id="9768808at2"/>
<dbReference type="GO" id="GO:0106310">
    <property type="term" value="F:protein serine kinase activity"/>
    <property type="evidence" value="ECO:0007669"/>
    <property type="project" value="RHEA"/>
</dbReference>
<reference evidence="9 10" key="1">
    <citation type="submission" date="2015-09" db="EMBL/GenBank/DDBJ databases">
        <title>Genome sequence of Oxobacter pfennigii DSM 3222.</title>
        <authorList>
            <person name="Poehlein A."/>
            <person name="Bengelsdorf F.R."/>
            <person name="Schiel-Bengelsdorf B."/>
            <person name="Duerre P."/>
            <person name="Daniel R."/>
        </authorList>
    </citation>
    <scope>NUCLEOTIDE SEQUENCE [LARGE SCALE GENOMIC DNA]</scope>
    <source>
        <strain evidence="9 10">DSM 3222</strain>
    </source>
</reference>
<dbReference type="PANTHER" id="PTHR35526:SF3">
    <property type="entry name" value="ANTI-SIGMA-F FACTOR RSBW"/>
    <property type="match status" value="1"/>
</dbReference>
<gene>
    <name evidence="7 9" type="primary">spoIIAB</name>
    <name evidence="9" type="ORF">OXPF_10430</name>
</gene>
<evidence type="ECO:0000313" key="9">
    <source>
        <dbReference type="EMBL" id="KPU45348.1"/>
    </source>
</evidence>
<dbReference type="InterPro" id="IPR010194">
    <property type="entry name" value="Anti-sigma_F"/>
</dbReference>
<keyword evidence="1 7" id="KW-0723">Serine/threonine-protein kinase</keyword>
<keyword evidence="10" id="KW-1185">Reference proteome</keyword>
<evidence type="ECO:0000256" key="7">
    <source>
        <dbReference type="HAMAP-Rule" id="MF_00637"/>
    </source>
</evidence>
<keyword evidence="3 7" id="KW-0547">Nucleotide-binding</keyword>
<evidence type="ECO:0000256" key="6">
    <source>
        <dbReference type="ARBA" id="ARBA00022969"/>
    </source>
</evidence>
<keyword evidence="4 7" id="KW-0418">Kinase</keyword>
<keyword evidence="2 7" id="KW-0808">Transferase</keyword>
<dbReference type="PATRIC" id="fig|36849.3.peg.1115"/>
<organism evidence="9 10">
    <name type="scientific">Oxobacter pfennigii</name>
    <dbReference type="NCBI Taxonomy" id="36849"/>
    <lineage>
        <taxon>Bacteria</taxon>
        <taxon>Bacillati</taxon>
        <taxon>Bacillota</taxon>
        <taxon>Clostridia</taxon>
        <taxon>Eubacteriales</taxon>
        <taxon>Clostridiaceae</taxon>
        <taxon>Oxobacter</taxon>
    </lineage>
</organism>
<comment type="catalytic activity">
    <reaction evidence="7">
        <text>L-threonyl-[protein] + ATP = O-phospho-L-threonyl-[protein] + ADP + H(+)</text>
        <dbReference type="Rhea" id="RHEA:46608"/>
        <dbReference type="Rhea" id="RHEA-COMP:11060"/>
        <dbReference type="Rhea" id="RHEA-COMP:11605"/>
        <dbReference type="ChEBI" id="CHEBI:15378"/>
        <dbReference type="ChEBI" id="CHEBI:30013"/>
        <dbReference type="ChEBI" id="CHEBI:30616"/>
        <dbReference type="ChEBI" id="CHEBI:61977"/>
        <dbReference type="ChEBI" id="CHEBI:456216"/>
        <dbReference type="EC" id="2.7.11.1"/>
    </reaction>
</comment>
<dbReference type="InterPro" id="IPR036890">
    <property type="entry name" value="HATPase_C_sf"/>
</dbReference>
<dbReference type="NCBIfam" id="TIGR01925">
    <property type="entry name" value="spIIAB"/>
    <property type="match status" value="1"/>
</dbReference>
<evidence type="ECO:0000256" key="5">
    <source>
        <dbReference type="ARBA" id="ARBA00022840"/>
    </source>
</evidence>
<dbReference type="GO" id="GO:0005524">
    <property type="term" value="F:ATP binding"/>
    <property type="evidence" value="ECO:0007669"/>
    <property type="project" value="UniProtKB-KW"/>
</dbReference>
<dbReference type="GO" id="GO:0030435">
    <property type="term" value="P:sporulation resulting in formation of a cellular spore"/>
    <property type="evidence" value="ECO:0007669"/>
    <property type="project" value="UniProtKB-KW"/>
</dbReference>
<dbReference type="SUPFAM" id="SSF55874">
    <property type="entry name" value="ATPase domain of HSP90 chaperone/DNA topoisomerase II/histidine kinase"/>
    <property type="match status" value="1"/>
</dbReference>
<dbReference type="Proteomes" id="UP000050326">
    <property type="component" value="Unassembled WGS sequence"/>
</dbReference>
<evidence type="ECO:0000256" key="2">
    <source>
        <dbReference type="ARBA" id="ARBA00022679"/>
    </source>
</evidence>
<dbReference type="GO" id="GO:0016989">
    <property type="term" value="F:sigma factor antagonist activity"/>
    <property type="evidence" value="ECO:0007669"/>
    <property type="project" value="InterPro"/>
</dbReference>
<dbReference type="Pfam" id="PF13581">
    <property type="entry name" value="HATPase_c_2"/>
    <property type="match status" value="1"/>
</dbReference>
<evidence type="ECO:0000259" key="8">
    <source>
        <dbReference type="SMART" id="SM00387"/>
    </source>
</evidence>
<name>A0A0P8WC92_9CLOT</name>
<evidence type="ECO:0000256" key="3">
    <source>
        <dbReference type="ARBA" id="ARBA00022741"/>
    </source>
</evidence>
<keyword evidence="6 7" id="KW-0749">Sporulation</keyword>
<keyword evidence="5 7" id="KW-0067">ATP-binding</keyword>
<dbReference type="HAMAP" id="MF_00637">
    <property type="entry name" value="Anti_sigma_F"/>
    <property type="match status" value="1"/>
</dbReference>
<dbReference type="EMBL" id="LKET01000024">
    <property type="protein sequence ID" value="KPU45348.1"/>
    <property type="molecule type" value="Genomic_DNA"/>
</dbReference>
<evidence type="ECO:0000256" key="1">
    <source>
        <dbReference type="ARBA" id="ARBA00022527"/>
    </source>
</evidence>
<accession>A0A0P8WC92</accession>